<dbReference type="OrthoDB" id="1690769at2"/>
<proteinExistence type="predicted"/>
<dbReference type="RefSeq" id="WP_156989915.1">
    <property type="nucleotide sequence ID" value="NZ_VWXL01000020.1"/>
</dbReference>
<name>A0A6N8HXG8_9FIRM</name>
<keyword evidence="1" id="KW-0802">TPR repeat</keyword>
<reference evidence="2 3" key="1">
    <citation type="submission" date="2019-09" db="EMBL/GenBank/DDBJ databases">
        <title>Genome sequence of Clostridium sp. EA1.</title>
        <authorList>
            <person name="Poehlein A."/>
            <person name="Bengelsdorf F.R."/>
            <person name="Daniel R."/>
        </authorList>
    </citation>
    <scope>NUCLEOTIDE SEQUENCE [LARGE SCALE GENOMIC DNA]</scope>
    <source>
        <strain evidence="2 3">EA1</strain>
    </source>
</reference>
<gene>
    <name evidence="2" type="ORF">CAFE_08780</name>
</gene>
<organism evidence="2 3">
    <name type="scientific">Caproicibacter fermentans</name>
    <dbReference type="NCBI Taxonomy" id="2576756"/>
    <lineage>
        <taxon>Bacteria</taxon>
        <taxon>Bacillati</taxon>
        <taxon>Bacillota</taxon>
        <taxon>Clostridia</taxon>
        <taxon>Eubacteriales</taxon>
        <taxon>Acutalibacteraceae</taxon>
        <taxon>Caproicibacter</taxon>
    </lineage>
</organism>
<feature type="repeat" description="TPR" evidence="1">
    <location>
        <begin position="47"/>
        <end position="80"/>
    </location>
</feature>
<dbReference type="Gene3D" id="1.25.40.10">
    <property type="entry name" value="Tetratricopeptide repeat domain"/>
    <property type="match status" value="1"/>
</dbReference>
<evidence type="ECO:0000313" key="2">
    <source>
        <dbReference type="EMBL" id="MVB10200.1"/>
    </source>
</evidence>
<protein>
    <submittedName>
        <fullName evidence="2">Uncharacterized protein</fullName>
    </submittedName>
</protein>
<dbReference type="SUPFAM" id="SSF48452">
    <property type="entry name" value="TPR-like"/>
    <property type="match status" value="1"/>
</dbReference>
<evidence type="ECO:0000256" key="1">
    <source>
        <dbReference type="PROSITE-ProRule" id="PRU00339"/>
    </source>
</evidence>
<dbReference type="PROSITE" id="PS50005">
    <property type="entry name" value="TPR"/>
    <property type="match status" value="1"/>
</dbReference>
<dbReference type="Proteomes" id="UP000469440">
    <property type="component" value="Unassembled WGS sequence"/>
</dbReference>
<keyword evidence="3" id="KW-1185">Reference proteome</keyword>
<dbReference type="InterPro" id="IPR019734">
    <property type="entry name" value="TPR_rpt"/>
</dbReference>
<evidence type="ECO:0000313" key="3">
    <source>
        <dbReference type="Proteomes" id="UP000469440"/>
    </source>
</evidence>
<dbReference type="InterPro" id="IPR011990">
    <property type="entry name" value="TPR-like_helical_dom_sf"/>
</dbReference>
<accession>A0A6N8HXG8</accession>
<comment type="caution">
    <text evidence="2">The sequence shown here is derived from an EMBL/GenBank/DDBJ whole genome shotgun (WGS) entry which is preliminary data.</text>
</comment>
<dbReference type="AlphaFoldDB" id="A0A6N8HXG8"/>
<sequence>MKTQELTERKKELTALCHAVKAFAGNGEFQKCKTLIFGAAEKYPNAPEPHNLLGIVLEKQGDHPAAMKQFRAAWALDPTYLPARQNLDSFGTFFSHGSYAYDESDCPEEMHDQYRIHYDERGIGHVDRRDCK</sequence>
<dbReference type="EMBL" id="VWXL01000020">
    <property type="protein sequence ID" value="MVB10200.1"/>
    <property type="molecule type" value="Genomic_DNA"/>
</dbReference>